<dbReference type="Proteomes" id="UP000249464">
    <property type="component" value="Unassembled WGS sequence"/>
</dbReference>
<dbReference type="PANTHER" id="PTHR42032">
    <property type="entry name" value="YALI0E30679P"/>
    <property type="match status" value="1"/>
</dbReference>
<dbReference type="STRING" id="796604.A0A2X0PJQ2"/>
<feature type="compositionally biased region" description="Basic and acidic residues" evidence="1">
    <location>
        <begin position="27"/>
        <end position="36"/>
    </location>
</feature>
<feature type="compositionally biased region" description="Low complexity" evidence="1">
    <location>
        <begin position="77"/>
        <end position="117"/>
    </location>
</feature>
<evidence type="ECO:0000313" key="2">
    <source>
        <dbReference type="EMBL" id="SGZ18452.1"/>
    </source>
</evidence>
<dbReference type="EMBL" id="FQNC01000082">
    <property type="protein sequence ID" value="SGZ18452.1"/>
    <property type="molecule type" value="Genomic_DNA"/>
</dbReference>
<accession>A0A2X0PJQ2</accession>
<gene>
    <name evidence="2" type="primary">BQ5605_C020g09185</name>
    <name evidence="2" type="ORF">BQ5605_C020G09185</name>
</gene>
<reference evidence="2 3" key="1">
    <citation type="submission" date="2016-11" db="EMBL/GenBank/DDBJ databases">
        <authorList>
            <person name="Jaros S."/>
            <person name="Januszkiewicz K."/>
            <person name="Wedrychowicz H."/>
        </authorList>
    </citation>
    <scope>NUCLEOTIDE SEQUENCE [LARGE SCALE GENOMIC DNA]</scope>
</reference>
<feature type="region of interest" description="Disordered" evidence="1">
    <location>
        <begin position="1"/>
        <end position="152"/>
    </location>
</feature>
<dbReference type="PANTHER" id="PTHR42032:SF1">
    <property type="entry name" value="YALI0E30679P"/>
    <property type="match status" value="1"/>
</dbReference>
<keyword evidence="3" id="KW-1185">Reference proteome</keyword>
<organism evidence="2 3">
    <name type="scientific">Microbotryum silenes-dioicae</name>
    <dbReference type="NCBI Taxonomy" id="796604"/>
    <lineage>
        <taxon>Eukaryota</taxon>
        <taxon>Fungi</taxon>
        <taxon>Dikarya</taxon>
        <taxon>Basidiomycota</taxon>
        <taxon>Pucciniomycotina</taxon>
        <taxon>Microbotryomycetes</taxon>
        <taxon>Microbotryales</taxon>
        <taxon>Microbotryaceae</taxon>
        <taxon>Microbotryum</taxon>
    </lineage>
</organism>
<protein>
    <submittedName>
        <fullName evidence="2">BQ5605_C020g09185 protein</fullName>
    </submittedName>
</protein>
<feature type="compositionally biased region" description="Polar residues" evidence="1">
    <location>
        <begin position="55"/>
        <end position="72"/>
    </location>
</feature>
<dbReference type="AlphaFoldDB" id="A0A2X0PJQ2"/>
<name>A0A2X0PJQ2_9BASI</name>
<evidence type="ECO:0000313" key="3">
    <source>
        <dbReference type="Proteomes" id="UP000249464"/>
    </source>
</evidence>
<evidence type="ECO:0000256" key="1">
    <source>
        <dbReference type="SAM" id="MobiDB-lite"/>
    </source>
</evidence>
<feature type="compositionally biased region" description="Polar residues" evidence="1">
    <location>
        <begin position="134"/>
        <end position="143"/>
    </location>
</feature>
<sequence>MASLSYASRSSTTAATRRHTQAQQPPQHDDGYRGDVYDEEEDYDRVAPPSPPLRPSSTASTSSKRAGTQGTSPPLMRRSNSSGGASASASARPSGSASVGGAPLGPRSSFGGASSASIRRRTSALGGRAEGRRPSSSSMNGLNSARIPIQPPKHPDMFDTEEEWNKHGFDIPQTHHDTIEKTQGWHHLPLFLVILPPLGAVIHGRAENWSDGIVITIVCFYLYQLIKVPWDIYYASHARVVLDTALPKPGQEGYDPQQAERRDYSVRQLKKTELLSLLVTMLVPAAGSGLLYYARGLLSDPDRYINRFLISIFAVATSVKPFLHFAKLVQHNSLYHQEQVWYPSTEVHFLRRRIETLEQDLSQLTRAFATKDDVRNLRDGVDVPLSQLSKAVRRFDRKEEYLRLSSEERFLLLEQRLEEAAQERHTQQSLIEQLRFEAHNANLIQQVVQALRFTLFGAHHHRARVEQRQLKWFEKGPFFWVFLPVNGPRLAIEYISNTNDSVSPASWQDQKAVGGIGASPMSSDPSKFTAL</sequence>
<proteinExistence type="predicted"/>